<name>F0UHJ2_AJEC8</name>
<evidence type="ECO:0000313" key="2">
    <source>
        <dbReference type="EMBL" id="QSS56047.1"/>
    </source>
</evidence>
<sequence>MAKLRKDWGSLRLQLRFKVVCTFFSCNGHVASVYTMLSCYWVRKLAGHLNGNAVDSRGLMICNEKARYGRENPSVGKKILTIARPELTNLIMMNDCFIANRVELTSQSHTVCFGAPDQLSCIAVTEQE</sequence>
<organism evidence="3">
    <name type="scientific">Ajellomyces capsulatus (strain H88)</name>
    <name type="common">Darling's disease fungus</name>
    <name type="synonym">Histoplasma capsulatum</name>
    <dbReference type="NCBI Taxonomy" id="544711"/>
    <lineage>
        <taxon>Eukaryota</taxon>
        <taxon>Fungi</taxon>
        <taxon>Dikarya</taxon>
        <taxon>Ascomycota</taxon>
        <taxon>Pezizomycotina</taxon>
        <taxon>Eurotiomycetes</taxon>
        <taxon>Eurotiomycetidae</taxon>
        <taxon>Onygenales</taxon>
        <taxon>Ajellomycetaceae</taxon>
        <taxon>Histoplasma</taxon>
    </lineage>
</organism>
<proteinExistence type="predicted"/>
<dbReference type="Proteomes" id="UP000008142">
    <property type="component" value="Unassembled WGS sequence"/>
</dbReference>
<dbReference type="Proteomes" id="UP000663419">
    <property type="component" value="Chromosome 5"/>
</dbReference>
<protein>
    <submittedName>
        <fullName evidence="1">Predicted protein</fullName>
    </submittedName>
</protein>
<dbReference type="VEuPathDB" id="FungiDB:I7I53_04138"/>
<dbReference type="HOGENOM" id="CLU_1958927_0_0_1"/>
<reference evidence="2" key="2">
    <citation type="submission" date="2021-01" db="EMBL/GenBank/DDBJ databases">
        <title>Chromosome-level genome assembly of a human fungal pathogen reveals clustering of transcriptionally co-regulated genes.</title>
        <authorList>
            <person name="Voorhies M."/>
            <person name="Cohen S."/>
            <person name="Shea T.P."/>
            <person name="Petrus S."/>
            <person name="Munoz J.F."/>
            <person name="Poplawski S."/>
            <person name="Goldman W.E."/>
            <person name="Michael T."/>
            <person name="Cuomo C.A."/>
            <person name="Sil A."/>
            <person name="Beyhan S."/>
        </authorList>
    </citation>
    <scope>NUCLEOTIDE SEQUENCE</scope>
    <source>
        <strain evidence="2">H88</strain>
    </source>
</reference>
<evidence type="ECO:0000313" key="3">
    <source>
        <dbReference type="Proteomes" id="UP000008142"/>
    </source>
</evidence>
<accession>F0UHJ2</accession>
<reference evidence="3" key="1">
    <citation type="submission" date="2008-07" db="EMBL/GenBank/DDBJ databases">
        <title>Annotation of Ajellomyces capsulatus strain H88.</title>
        <authorList>
            <person name="Champion M."/>
            <person name="Cuomo C."/>
            <person name="Ma L.-J."/>
            <person name="Henn M.R."/>
            <person name="Sil A."/>
            <person name="Goldman B."/>
            <person name="Young S.K."/>
            <person name="Kodira C.D."/>
            <person name="Zeng Q."/>
            <person name="Koehrsen M."/>
            <person name="Alvarado L."/>
            <person name="Berlin A."/>
            <person name="Borenstein D."/>
            <person name="Chen Z."/>
            <person name="Engels R."/>
            <person name="Freedman E."/>
            <person name="Gellesch M."/>
            <person name="Goldberg J."/>
            <person name="Griggs A."/>
            <person name="Gujja S."/>
            <person name="Heiman D."/>
            <person name="Hepburn T."/>
            <person name="Howarth C."/>
            <person name="Jen D."/>
            <person name="Larson L."/>
            <person name="Lewis B."/>
            <person name="Mehta T."/>
            <person name="Park D."/>
            <person name="Pearson M."/>
            <person name="Roberts A."/>
            <person name="Saif S."/>
            <person name="Shea T."/>
            <person name="Shenoy N."/>
            <person name="Sisk P."/>
            <person name="Stolte C."/>
            <person name="Sykes S."/>
            <person name="Walk T."/>
            <person name="White J."/>
            <person name="Yandava C."/>
            <person name="Klein B."/>
            <person name="McEwen J.G."/>
            <person name="Puccia R."/>
            <person name="Goldman G.H."/>
            <person name="Felipe M.S."/>
            <person name="Nino-Vega G."/>
            <person name="San-Blas G."/>
            <person name="Taylor J."/>
            <person name="Mendoza L."/>
            <person name="Galagan J."/>
            <person name="Nusbaum C."/>
            <person name="Birren B."/>
        </authorList>
    </citation>
    <scope>NUCLEOTIDE SEQUENCE [LARGE SCALE GENOMIC DNA]</scope>
    <source>
        <strain evidence="3">H88</strain>
    </source>
</reference>
<dbReference type="EMBL" id="DS990639">
    <property type="protein sequence ID" value="EGC45403.1"/>
    <property type="molecule type" value="Genomic_DNA"/>
</dbReference>
<dbReference type="EMBL" id="CP069106">
    <property type="protein sequence ID" value="QSS56047.1"/>
    <property type="molecule type" value="Genomic_DNA"/>
</dbReference>
<evidence type="ECO:0000313" key="1">
    <source>
        <dbReference type="EMBL" id="EGC45403.1"/>
    </source>
</evidence>
<dbReference type="AlphaFoldDB" id="F0UHJ2"/>
<dbReference type="OrthoDB" id="10418833at2759"/>
<gene>
    <name evidence="1" type="ORF">HCEG_04618</name>
    <name evidence="2" type="ORF">I7I53_04138</name>
</gene>